<dbReference type="SMART" id="SM00490">
    <property type="entry name" value="HELICc"/>
    <property type="match status" value="1"/>
</dbReference>
<evidence type="ECO:0000313" key="3">
    <source>
        <dbReference type="EMBL" id="ERJ95121.1"/>
    </source>
</evidence>
<dbReference type="PANTHER" id="PTHR47396:SF1">
    <property type="entry name" value="ATP-DEPENDENT HELICASE IRC3-RELATED"/>
    <property type="match status" value="1"/>
</dbReference>
<dbReference type="InterPro" id="IPR027417">
    <property type="entry name" value="P-loop_NTPase"/>
</dbReference>
<dbReference type="Gene3D" id="1.10.30.50">
    <property type="match status" value="1"/>
</dbReference>
<dbReference type="CDD" id="cd00085">
    <property type="entry name" value="HNHc"/>
    <property type="match status" value="1"/>
</dbReference>
<dbReference type="PANTHER" id="PTHR47396">
    <property type="entry name" value="TYPE I RESTRICTION ENZYME ECOKI R PROTEIN"/>
    <property type="match status" value="1"/>
</dbReference>
<dbReference type="SMART" id="SM00507">
    <property type="entry name" value="HNHc"/>
    <property type="match status" value="1"/>
</dbReference>
<dbReference type="eggNOG" id="COG1061">
    <property type="taxonomic scope" value="Bacteria"/>
</dbReference>
<dbReference type="InterPro" id="IPR014001">
    <property type="entry name" value="Helicase_ATP-bd"/>
</dbReference>
<sequence>MPIMIENINAQTITPALGKNPRQLYEHQEEAIRKLDAMDKKGSFRTLLVLPTGGGKTLTAVYWLLRNAVDQNKKILWLAHRHLLLEQAAEAFARNAYTDTMVNRTVFNYRIISGMHDKPVHIQKTDRILIASKDSMIRSLDKLKNWLNGEEIYLVIDEAHHAVAKSYKKIIQYVADHAKSMKLLGLTATPFRTSEDEQGALKQVFTDDIVYKTDLDALIKKGILATPKFKKWNTNLQFTEHLGVKALKSIENLDMLPENIVNDIAGSKERNRIIVDEYINNYEKYGPTIVFALNKNHAITLNALFNEKGKKYGIKSEFIISEVQDMITGITISNADNERKIEAYRNGEIQVLINVNILTEGTDLPKTHTVFLTRPTVSTTLMTQMVGRALRGLKAGGTKEAYIVTFIDNWNDKIAWVNPETLTEAEYHEKETLAETQKQQIRLIAISKIEEFARMADAAVDTSALDSTPAIELIPLGMYMLSTLECNHQILVYNSTQNAYQSLIRDLPNLMEHYSIEGETIPEETLDDMTEHCFQSYFDENMIPSCNRNDIEHLLKFYAQKAVAPLFVTIDEMERKKLDVSEIAKRIYDEDMRRSEKNAYIQSLWAEEGSLLPVYYTNPYFFKKLIDLELDKLDGDIEIAAAEPQTEAELRNLEQLPLQKIIELYPKIGLQLKEDAFAAARNDDGSYVCAGCGEVFPTRLFLQVDHIVPMAKGGLSVPDNLQVLCRTCNQRKGDH</sequence>
<keyword evidence="3" id="KW-0255">Endonuclease</keyword>
<dbReference type="InterPro" id="IPR001650">
    <property type="entry name" value="Helicase_C-like"/>
</dbReference>
<proteinExistence type="predicted"/>
<dbReference type="GO" id="GO:0005829">
    <property type="term" value="C:cytosol"/>
    <property type="evidence" value="ECO:0007669"/>
    <property type="project" value="TreeGrafter"/>
</dbReference>
<keyword evidence="4" id="KW-1185">Reference proteome</keyword>
<dbReference type="PROSITE" id="PS51192">
    <property type="entry name" value="HELICASE_ATP_BIND_1"/>
    <property type="match status" value="1"/>
</dbReference>
<dbReference type="PATRIC" id="fig|411473.3.peg.1387"/>
<dbReference type="InterPro" id="IPR006935">
    <property type="entry name" value="Helicase/UvrB_N"/>
</dbReference>
<dbReference type="SUPFAM" id="SSF52540">
    <property type="entry name" value="P-loop containing nucleoside triphosphate hydrolases"/>
    <property type="match status" value="1"/>
</dbReference>
<dbReference type="Pfam" id="PF00271">
    <property type="entry name" value="Helicase_C"/>
    <property type="match status" value="1"/>
</dbReference>
<dbReference type="EMBL" id="AWVF01000215">
    <property type="protein sequence ID" value="ERJ95121.1"/>
    <property type="molecule type" value="Genomic_DNA"/>
</dbReference>
<dbReference type="STRING" id="411473.RUMCAL_01698"/>
<dbReference type="AlphaFoldDB" id="U2K9F3"/>
<dbReference type="eggNOG" id="COG1403">
    <property type="taxonomic scope" value="Bacteria"/>
</dbReference>
<dbReference type="GO" id="GO:0008270">
    <property type="term" value="F:zinc ion binding"/>
    <property type="evidence" value="ECO:0007669"/>
    <property type="project" value="InterPro"/>
</dbReference>
<dbReference type="Pfam" id="PF04851">
    <property type="entry name" value="ResIII"/>
    <property type="match status" value="1"/>
</dbReference>
<feature type="domain" description="Helicase C-terminal" evidence="2">
    <location>
        <begin position="274"/>
        <end position="444"/>
    </location>
</feature>
<dbReference type="PROSITE" id="PS51194">
    <property type="entry name" value="HELICASE_CTER"/>
    <property type="match status" value="1"/>
</dbReference>
<evidence type="ECO:0000259" key="1">
    <source>
        <dbReference type="PROSITE" id="PS51192"/>
    </source>
</evidence>
<dbReference type="Pfam" id="PF01844">
    <property type="entry name" value="HNH"/>
    <property type="match status" value="1"/>
</dbReference>
<dbReference type="Gene3D" id="3.40.50.300">
    <property type="entry name" value="P-loop containing nucleotide triphosphate hydrolases"/>
    <property type="match status" value="2"/>
</dbReference>
<dbReference type="Proteomes" id="UP000016662">
    <property type="component" value="Unassembled WGS sequence"/>
</dbReference>
<keyword evidence="3" id="KW-0378">Hydrolase</keyword>
<dbReference type="GO" id="GO:0016787">
    <property type="term" value="F:hydrolase activity"/>
    <property type="evidence" value="ECO:0007669"/>
    <property type="project" value="InterPro"/>
</dbReference>
<dbReference type="GO" id="GO:0003677">
    <property type="term" value="F:DNA binding"/>
    <property type="evidence" value="ECO:0007669"/>
    <property type="project" value="InterPro"/>
</dbReference>
<evidence type="ECO:0000313" key="4">
    <source>
        <dbReference type="Proteomes" id="UP000016662"/>
    </source>
</evidence>
<accession>U2K9F3</accession>
<dbReference type="SMART" id="SM00487">
    <property type="entry name" value="DEXDc"/>
    <property type="match status" value="1"/>
</dbReference>
<gene>
    <name evidence="3" type="ORF">RUMCAL_01698</name>
</gene>
<feature type="domain" description="Helicase ATP-binding" evidence="1">
    <location>
        <begin position="37"/>
        <end position="208"/>
    </location>
</feature>
<dbReference type="InterPro" id="IPR002711">
    <property type="entry name" value="HNH"/>
</dbReference>
<evidence type="ECO:0000259" key="2">
    <source>
        <dbReference type="PROSITE" id="PS51194"/>
    </source>
</evidence>
<protein>
    <submittedName>
        <fullName evidence="3">HNH endonuclease domain protein</fullName>
    </submittedName>
</protein>
<dbReference type="InterPro" id="IPR003615">
    <property type="entry name" value="HNH_nuc"/>
</dbReference>
<comment type="caution">
    <text evidence="3">The sequence shown here is derived from an EMBL/GenBank/DDBJ whole genome shotgun (WGS) entry which is preliminary data.</text>
</comment>
<dbReference type="InterPro" id="IPR050742">
    <property type="entry name" value="Helicase_Restrict-Modif_Enz"/>
</dbReference>
<dbReference type="GO" id="GO:0004519">
    <property type="term" value="F:endonuclease activity"/>
    <property type="evidence" value="ECO:0007669"/>
    <property type="project" value="UniProtKB-KW"/>
</dbReference>
<organism evidence="3 4">
    <name type="scientific">Ruminococcus callidus ATCC 27760</name>
    <dbReference type="NCBI Taxonomy" id="411473"/>
    <lineage>
        <taxon>Bacteria</taxon>
        <taxon>Bacillati</taxon>
        <taxon>Bacillota</taxon>
        <taxon>Clostridia</taxon>
        <taxon>Eubacteriales</taxon>
        <taxon>Oscillospiraceae</taxon>
        <taxon>Ruminococcus</taxon>
    </lineage>
</organism>
<keyword evidence="3" id="KW-0540">Nuclease</keyword>
<dbReference type="HOGENOM" id="CLU_014233_0_0_9"/>
<name>U2K9F3_9FIRM</name>
<dbReference type="GO" id="GO:0005524">
    <property type="term" value="F:ATP binding"/>
    <property type="evidence" value="ECO:0007669"/>
    <property type="project" value="InterPro"/>
</dbReference>
<reference evidence="3 4" key="1">
    <citation type="submission" date="2013-07" db="EMBL/GenBank/DDBJ databases">
        <authorList>
            <person name="Weinstock G."/>
            <person name="Sodergren E."/>
            <person name="Wylie T."/>
            <person name="Fulton L."/>
            <person name="Fulton R."/>
            <person name="Fronick C."/>
            <person name="O'Laughlin M."/>
            <person name="Godfrey J."/>
            <person name="Miner T."/>
            <person name="Herter B."/>
            <person name="Appelbaum E."/>
            <person name="Cordes M."/>
            <person name="Lek S."/>
            <person name="Wollam A."/>
            <person name="Pepin K.H."/>
            <person name="Palsikar V.B."/>
            <person name="Mitreva M."/>
            <person name="Wilson R.K."/>
        </authorList>
    </citation>
    <scope>NUCLEOTIDE SEQUENCE [LARGE SCALE GENOMIC DNA]</scope>
    <source>
        <strain evidence="3 4">ATCC 27760</strain>
    </source>
</reference>
<dbReference type="RefSeq" id="WP_021683167.1">
    <property type="nucleotide sequence ID" value="NZ_KI260466.1"/>
</dbReference>